<dbReference type="InterPro" id="IPR003346">
    <property type="entry name" value="Transposase_20"/>
</dbReference>
<evidence type="ECO:0000259" key="1">
    <source>
        <dbReference type="Pfam" id="PF01548"/>
    </source>
</evidence>
<keyword evidence="4" id="KW-1185">Reference proteome</keyword>
<organism evidence="3 4">
    <name type="scientific">Olivibacter domesticus</name>
    <name type="common">Pseudosphingobacterium domesticum</name>
    <dbReference type="NCBI Taxonomy" id="407022"/>
    <lineage>
        <taxon>Bacteria</taxon>
        <taxon>Pseudomonadati</taxon>
        <taxon>Bacteroidota</taxon>
        <taxon>Sphingobacteriia</taxon>
        <taxon>Sphingobacteriales</taxon>
        <taxon>Sphingobacteriaceae</taxon>
        <taxon>Olivibacter</taxon>
    </lineage>
</organism>
<dbReference type="PANTHER" id="PTHR33055">
    <property type="entry name" value="TRANSPOSASE FOR INSERTION SEQUENCE ELEMENT IS1111A"/>
    <property type="match status" value="1"/>
</dbReference>
<proteinExistence type="predicted"/>
<dbReference type="GO" id="GO:0006313">
    <property type="term" value="P:DNA transposition"/>
    <property type="evidence" value="ECO:0007669"/>
    <property type="project" value="InterPro"/>
</dbReference>
<reference evidence="4" key="1">
    <citation type="submission" date="2016-10" db="EMBL/GenBank/DDBJ databases">
        <authorList>
            <person name="Varghese N."/>
            <person name="Submissions S."/>
        </authorList>
    </citation>
    <scope>NUCLEOTIDE SEQUENCE [LARGE SCALE GENOMIC DNA]</scope>
    <source>
        <strain evidence="4">DSM 18733</strain>
    </source>
</reference>
<dbReference type="Pfam" id="PF02371">
    <property type="entry name" value="Transposase_20"/>
    <property type="match status" value="1"/>
</dbReference>
<dbReference type="AlphaFoldDB" id="A0A1H7PHY3"/>
<dbReference type="Pfam" id="PF01548">
    <property type="entry name" value="DEDD_Tnp_IS110"/>
    <property type="match status" value="1"/>
</dbReference>
<dbReference type="NCBIfam" id="NF033542">
    <property type="entry name" value="transpos_IS110"/>
    <property type="match status" value="1"/>
</dbReference>
<dbReference type="Proteomes" id="UP000199421">
    <property type="component" value="Unassembled WGS sequence"/>
</dbReference>
<protein>
    <submittedName>
        <fullName evidence="3">Transposase</fullName>
    </submittedName>
</protein>
<dbReference type="InterPro" id="IPR002525">
    <property type="entry name" value="Transp_IS110-like_N"/>
</dbReference>
<feature type="domain" description="Transposase IS110-like N-terminal" evidence="1">
    <location>
        <begin position="74"/>
        <end position="217"/>
    </location>
</feature>
<dbReference type="InterPro" id="IPR047650">
    <property type="entry name" value="Transpos_IS110"/>
</dbReference>
<sequence length="472" mass="53348">MRAKAVIDLSDTIEELFLIEETSISRFFLLFTAFRQKGMNIIHSRLILYWTKNKTKAAMDKGSIEFEQVVERGCGLDVHKENVVATIQGKGIKTMTKSYSTFTGSLEKLRAWLKKHGITHIAMESTGVYWKPIFNVLGDDFEILLVNARHVKNIPGHKTDKRDSRWLAKLLLCGLLKGSFIPPRSIRELRDLTRYRKKLIGQITSDRNRFQKILEDANIKLSVVLTDIFGVTGMKMISAILDEGGYHPEDLLQFVHGRVKASRSDILESLRGHVTGHHRFMLRTILSNMHRLETTIAEVTVRIDELCAPYNLEIDRLSEMPGVDRNGAVGIIAEIGLDMGQFPSSHHLASWAGICPGTNESAGKNKSGRITHGNKYLRSLLTELGWAGSRSKGTYFGAKYRSLVGRRGKKKAIIAIGHKILVAAYFIIKDNVHFKELGPEHLDNFRKDKLVAYYKKQLKQLQPNLEFDGHAA</sequence>
<dbReference type="STRING" id="407022.SAMN05661044_02244"/>
<evidence type="ECO:0000313" key="4">
    <source>
        <dbReference type="Proteomes" id="UP000199421"/>
    </source>
</evidence>
<evidence type="ECO:0000313" key="3">
    <source>
        <dbReference type="EMBL" id="SEL35219.1"/>
    </source>
</evidence>
<dbReference type="GO" id="GO:0003677">
    <property type="term" value="F:DNA binding"/>
    <property type="evidence" value="ECO:0007669"/>
    <property type="project" value="InterPro"/>
</dbReference>
<feature type="domain" description="Transposase IS116/IS110/IS902 C-terminal" evidence="2">
    <location>
        <begin position="316"/>
        <end position="400"/>
    </location>
</feature>
<dbReference type="GO" id="GO:0004803">
    <property type="term" value="F:transposase activity"/>
    <property type="evidence" value="ECO:0007669"/>
    <property type="project" value="InterPro"/>
</dbReference>
<dbReference type="PANTHER" id="PTHR33055:SF15">
    <property type="entry name" value="TRANSPOSASE-RELATED"/>
    <property type="match status" value="1"/>
</dbReference>
<accession>A0A1H7PHY3</accession>
<dbReference type="EMBL" id="FOAF01000002">
    <property type="protein sequence ID" value="SEL35219.1"/>
    <property type="molecule type" value="Genomic_DNA"/>
</dbReference>
<evidence type="ECO:0000259" key="2">
    <source>
        <dbReference type="Pfam" id="PF02371"/>
    </source>
</evidence>
<name>A0A1H7PHY3_OLID1</name>
<dbReference type="RefSeq" id="WP_202907817.1">
    <property type="nucleotide sequence ID" value="NZ_FOAF01000002.1"/>
</dbReference>
<gene>
    <name evidence="3" type="ORF">SAMN05661044_02244</name>
</gene>